<dbReference type="EMBL" id="UGTM01000001">
    <property type="protein sequence ID" value="SUB87196.1"/>
    <property type="molecule type" value="Genomic_DNA"/>
</dbReference>
<proteinExistence type="predicted"/>
<sequence length="86" mass="9764">MDSMVFEPSSRTIHYYHTLLGTADNGQAVAARKSELRKAMGEALKRDPGTKGYKDAGFSFRYTYHSGKFPSKVLFDVTYTAKDYQR</sequence>
<accession>A0A379E3E0</accession>
<dbReference type="Proteomes" id="UP000255469">
    <property type="component" value="Unassembled WGS sequence"/>
</dbReference>
<reference evidence="1 2" key="1">
    <citation type="submission" date="2018-06" db="EMBL/GenBank/DDBJ databases">
        <authorList>
            <consortium name="Pathogen Informatics"/>
            <person name="Doyle S."/>
        </authorList>
    </citation>
    <scope>NUCLEOTIDE SEQUENCE [LARGE SCALE GENOMIC DNA]</scope>
    <source>
        <strain evidence="1 2">NCTC13067</strain>
    </source>
</reference>
<evidence type="ECO:0000313" key="2">
    <source>
        <dbReference type="Proteomes" id="UP000255469"/>
    </source>
</evidence>
<dbReference type="AlphaFoldDB" id="A0A379E3E0"/>
<evidence type="ECO:0000313" key="1">
    <source>
        <dbReference type="EMBL" id="SUB87196.1"/>
    </source>
</evidence>
<gene>
    <name evidence="1" type="ORF">NCTC13067_00861</name>
</gene>
<organism evidence="1 2">
    <name type="scientific">Prevotella denticola</name>
    <dbReference type="NCBI Taxonomy" id="28129"/>
    <lineage>
        <taxon>Bacteria</taxon>
        <taxon>Pseudomonadati</taxon>
        <taxon>Bacteroidota</taxon>
        <taxon>Bacteroidia</taxon>
        <taxon>Bacteroidales</taxon>
        <taxon>Prevotellaceae</taxon>
        <taxon>Prevotella</taxon>
    </lineage>
</organism>
<protein>
    <submittedName>
        <fullName evidence="1">Uncharacterized protein</fullName>
    </submittedName>
</protein>
<name>A0A379E3E0_9BACT</name>